<accession>C2FUB7</accession>
<evidence type="ECO:0000313" key="2">
    <source>
        <dbReference type="EMBL" id="EEI93495.1"/>
    </source>
</evidence>
<sequence>MKTLADYYLSQPEPHKSCLLALRDIILSVDPDITHELKYGMPFFCYKGKMFCYLWIHKSYDQPYIGIVEGKRLTHPLLITEKRARMKIMLLDPDKDLPISLIKDILYQAIQLYKDGTIAIPNKKSK</sequence>
<evidence type="ECO:0000313" key="3">
    <source>
        <dbReference type="Proteomes" id="UP000006241"/>
    </source>
</evidence>
<evidence type="ECO:0000259" key="1">
    <source>
        <dbReference type="Pfam" id="PF08818"/>
    </source>
</evidence>
<dbReference type="SUPFAM" id="SSF159888">
    <property type="entry name" value="YdhG-like"/>
    <property type="match status" value="1"/>
</dbReference>
<dbReference type="InterPro" id="IPR014922">
    <property type="entry name" value="YdhG-like"/>
</dbReference>
<dbReference type="Pfam" id="PF08818">
    <property type="entry name" value="DUF1801"/>
    <property type="match status" value="1"/>
</dbReference>
<dbReference type="Proteomes" id="UP000006241">
    <property type="component" value="Unassembled WGS sequence"/>
</dbReference>
<comment type="caution">
    <text evidence="2">The sequence shown here is derived from an EMBL/GenBank/DDBJ whole genome shotgun (WGS) entry which is preliminary data.</text>
</comment>
<dbReference type="EMBL" id="ACHB01000021">
    <property type="protein sequence ID" value="EEI93495.1"/>
    <property type="molecule type" value="Genomic_DNA"/>
</dbReference>
<feature type="domain" description="YdhG-like" evidence="1">
    <location>
        <begin position="15"/>
        <end position="110"/>
    </location>
</feature>
<name>C2FUB7_SPHSI</name>
<organism evidence="2 3">
    <name type="scientific">Sphingobacterium spiritivorum ATCC 33300</name>
    <dbReference type="NCBI Taxonomy" id="525372"/>
    <lineage>
        <taxon>Bacteria</taxon>
        <taxon>Pseudomonadati</taxon>
        <taxon>Bacteroidota</taxon>
        <taxon>Sphingobacteriia</taxon>
        <taxon>Sphingobacteriales</taxon>
        <taxon>Sphingobacteriaceae</taxon>
        <taxon>Sphingobacterium</taxon>
    </lineage>
</organism>
<dbReference type="AlphaFoldDB" id="C2FUB7"/>
<reference evidence="2 3" key="1">
    <citation type="submission" date="2009-01" db="EMBL/GenBank/DDBJ databases">
        <authorList>
            <person name="Qin X."/>
            <person name="Bachman B."/>
            <person name="Battles P."/>
            <person name="Bell A."/>
            <person name="Bess C."/>
            <person name="Bickham C."/>
            <person name="Chaboub L."/>
            <person name="Chen D."/>
            <person name="Coyle M."/>
            <person name="Deiros D.R."/>
            <person name="Dinh H."/>
            <person name="Forbes L."/>
            <person name="Fowler G."/>
            <person name="Francisco L."/>
            <person name="Fu Q."/>
            <person name="Gubbala S."/>
            <person name="Hale W."/>
            <person name="Han Y."/>
            <person name="Hemphill L."/>
            <person name="Highlander S.K."/>
            <person name="Hirani K."/>
            <person name="Hogues M."/>
            <person name="Jackson L."/>
            <person name="Jakkamsetti A."/>
            <person name="Javaid M."/>
            <person name="Jiang H."/>
            <person name="Korchina V."/>
            <person name="Kovar C."/>
            <person name="Lara F."/>
            <person name="Lee S."/>
            <person name="Mata R."/>
            <person name="Mathew T."/>
            <person name="Moen C."/>
            <person name="Morales K."/>
            <person name="Munidasa M."/>
            <person name="Nazareth L."/>
            <person name="Ngo R."/>
            <person name="Nguyen L."/>
            <person name="Okwuonu G."/>
            <person name="Ongeri F."/>
            <person name="Patil S."/>
            <person name="Petrosino J."/>
            <person name="Pham C."/>
            <person name="Pham P."/>
            <person name="Pu L.-L."/>
            <person name="Puazo M."/>
            <person name="Raj R."/>
            <person name="Reid J."/>
            <person name="Rouhana J."/>
            <person name="Saada N."/>
            <person name="Shang Y."/>
            <person name="Simmons D."/>
            <person name="Thornton R."/>
            <person name="Warren J."/>
            <person name="Weissenberger G."/>
            <person name="Zhang J."/>
            <person name="Zhang L."/>
            <person name="Zhou C."/>
            <person name="Zhu D."/>
            <person name="Muzny D."/>
            <person name="Worley K."/>
            <person name="Gibbs R."/>
        </authorList>
    </citation>
    <scope>NUCLEOTIDE SEQUENCE [LARGE SCALE GENOMIC DNA]</scope>
    <source>
        <strain evidence="2 3">ATCC 33300</strain>
    </source>
</reference>
<dbReference type="HOGENOM" id="CLU_168831_0_0_10"/>
<proteinExistence type="predicted"/>
<gene>
    <name evidence="2" type="ORF">HMPREF0765_0923</name>
</gene>
<dbReference type="RefSeq" id="WP_003005961.1">
    <property type="nucleotide sequence ID" value="NZ_GG668631.1"/>
</dbReference>
<protein>
    <recommendedName>
        <fullName evidence="1">YdhG-like domain-containing protein</fullName>
    </recommendedName>
</protein>
<dbReference type="Gene3D" id="3.90.1150.200">
    <property type="match status" value="1"/>
</dbReference>